<accession>A0AAD9HM34</accession>
<comment type="subcellular location">
    <subcellularLocation>
        <location evidence="1">Mitochondrion inner membrane</location>
        <topology evidence="1">Single-pass membrane protein</topology>
    </subcellularLocation>
</comment>
<keyword evidence="9" id="KW-0496">Mitochondrion</keyword>
<keyword evidence="7" id="KW-0067">ATP-binding</keyword>
<keyword evidence="4" id="KW-0547">Nucleotide-binding</keyword>
<dbReference type="AlphaFoldDB" id="A0AAD9HM34"/>
<dbReference type="Pfam" id="PF08740">
    <property type="entry name" value="BCS1_N"/>
    <property type="match status" value="1"/>
</dbReference>
<keyword evidence="6" id="KW-0378">Hydrolase</keyword>
<protein>
    <recommendedName>
        <fullName evidence="17">Mitochondrial chaperone bcs1</fullName>
    </recommendedName>
</protein>
<evidence type="ECO:0000256" key="2">
    <source>
        <dbReference type="ARBA" id="ARBA00007448"/>
    </source>
</evidence>
<dbReference type="Pfam" id="PF25426">
    <property type="entry name" value="AAA_lid_BCS1"/>
    <property type="match status" value="1"/>
</dbReference>
<dbReference type="InterPro" id="IPR050747">
    <property type="entry name" value="Mitochondrial_chaperone_BCS1"/>
</dbReference>
<keyword evidence="10" id="KW-0472">Membrane</keyword>
<evidence type="ECO:0000256" key="5">
    <source>
        <dbReference type="ARBA" id="ARBA00022792"/>
    </source>
</evidence>
<dbReference type="Pfam" id="PF00004">
    <property type="entry name" value="AAA"/>
    <property type="match status" value="2"/>
</dbReference>
<keyword evidence="5" id="KW-0999">Mitochondrion inner membrane</keyword>
<evidence type="ECO:0000259" key="14">
    <source>
        <dbReference type="SMART" id="SM01024"/>
    </source>
</evidence>
<name>A0AAD9HM34_9PEZI</name>
<evidence type="ECO:0000256" key="6">
    <source>
        <dbReference type="ARBA" id="ARBA00022801"/>
    </source>
</evidence>
<feature type="compositionally biased region" description="Low complexity" evidence="12">
    <location>
        <begin position="712"/>
        <end position="727"/>
    </location>
</feature>
<evidence type="ECO:0008006" key="17">
    <source>
        <dbReference type="Google" id="ProtNLM"/>
    </source>
</evidence>
<dbReference type="InterPro" id="IPR003960">
    <property type="entry name" value="ATPase_AAA_CS"/>
</dbReference>
<feature type="domain" description="BCS1 N-terminal" evidence="14">
    <location>
        <begin position="154"/>
        <end position="354"/>
    </location>
</feature>
<sequence>MFFHPGPRLLRLCCSPTNGLLYLTAVLAQPRVTHLKGFPSGGLMQDCVYASWMRDHKHADASLLLMQLPHLRVSDKSSSDNQQFQYQKLSKPIFVMGTSTQSAYAETINISSSMPQPAPQLALLDFFFPGFSVFTSAFQRYLGIDLNVYIPLVILCGGATFAWRYFSDYLWEKVEKHLMSTVEVRTDDEIYNILMSWVAAQRFAKNSRHFVVNTNLSSRSWFLWRWDDDEEDNDDVSATDASPPEFGQKKKPLAYTPSFGSHSFWYRGHLLLFKRSQNREQASYMVVSEREEISLSCFGRNPWILKELLQEARAEYQKKDSQKTMIYRGSTRAGSTEPTWQRCMARTSRPFSTVILNEKTKKDLVDDVADYLSPTTRKWYSNRGIPWRRGYLLTGPPGTGKSSLSLALAGFFKMRIYIVSLSSISANEENLATLFAELPRRCVVLLEDIDTAGLTHTREDVGTIDTTEPKEGTGEMVPGQLTPGNPINQPSGRLSLSGLLNILDGVASQEGRVLIMTTNHVEKLDKALIRPGRVDQIVKFTLADEEIIGAIFRAIYAPLEGDEDEAPLQHPNNALAPETEANLAAKAAKRTADIVANVKVLSEAFVDRIPAHEFSPAEIQGYLMKHKRSAEAAVAGAEEWVMETRKEKKEKELKAAEEKRQAEAKKKDEEEKKRKEEAEKKEKEEKDRRKEERKKKRRSERKSRRNKETSDSSDSSDSGSGSGSESEAPVKVTVTAAEETESRAVFSDVKNPNGVDEAKKKRDSGYGTPVEV</sequence>
<dbReference type="InterPro" id="IPR003959">
    <property type="entry name" value="ATPase_AAA_core"/>
</dbReference>
<dbReference type="InterPro" id="IPR014851">
    <property type="entry name" value="BCS1_N"/>
</dbReference>
<evidence type="ECO:0000256" key="7">
    <source>
        <dbReference type="ARBA" id="ARBA00022840"/>
    </source>
</evidence>
<dbReference type="GO" id="GO:0005743">
    <property type="term" value="C:mitochondrial inner membrane"/>
    <property type="evidence" value="ECO:0007669"/>
    <property type="project" value="UniProtKB-SubCell"/>
</dbReference>
<evidence type="ECO:0000256" key="8">
    <source>
        <dbReference type="ARBA" id="ARBA00022989"/>
    </source>
</evidence>
<evidence type="ECO:0000313" key="16">
    <source>
        <dbReference type="Proteomes" id="UP001232148"/>
    </source>
</evidence>
<dbReference type="Proteomes" id="UP001232148">
    <property type="component" value="Unassembled WGS sequence"/>
</dbReference>
<evidence type="ECO:0000256" key="9">
    <source>
        <dbReference type="ARBA" id="ARBA00023128"/>
    </source>
</evidence>
<keyword evidence="16" id="KW-1185">Reference proteome</keyword>
<comment type="similarity">
    <text evidence="2">Belongs to the AAA ATPase family. BCS1 subfamily.</text>
</comment>
<comment type="caution">
    <text evidence="15">The sequence shown here is derived from an EMBL/GenBank/DDBJ whole genome shotgun (WGS) entry which is preliminary data.</text>
</comment>
<evidence type="ECO:0000256" key="4">
    <source>
        <dbReference type="ARBA" id="ARBA00022741"/>
    </source>
</evidence>
<reference evidence="15" key="1">
    <citation type="submission" date="2021-06" db="EMBL/GenBank/DDBJ databases">
        <title>Comparative genomics, transcriptomics and evolutionary studies reveal genomic signatures of adaptation to plant cell wall in hemibiotrophic fungi.</title>
        <authorList>
            <consortium name="DOE Joint Genome Institute"/>
            <person name="Baroncelli R."/>
            <person name="Diaz J.F."/>
            <person name="Benocci T."/>
            <person name="Peng M."/>
            <person name="Battaglia E."/>
            <person name="Haridas S."/>
            <person name="Andreopoulos W."/>
            <person name="Labutti K."/>
            <person name="Pangilinan J."/>
            <person name="Floch G.L."/>
            <person name="Makela M.R."/>
            <person name="Henrissat B."/>
            <person name="Grigoriev I.V."/>
            <person name="Crouch J.A."/>
            <person name="De Vries R.P."/>
            <person name="Sukno S.A."/>
            <person name="Thon M.R."/>
        </authorList>
    </citation>
    <scope>NUCLEOTIDE SEQUENCE</scope>
    <source>
        <strain evidence="15">MAFF235873</strain>
    </source>
</reference>
<keyword evidence="3" id="KW-0812">Transmembrane</keyword>
<evidence type="ECO:0000256" key="11">
    <source>
        <dbReference type="ARBA" id="ARBA00048778"/>
    </source>
</evidence>
<comment type="catalytic activity">
    <reaction evidence="11">
        <text>ATP + H2O = ADP + phosphate + H(+)</text>
        <dbReference type="Rhea" id="RHEA:13065"/>
        <dbReference type="ChEBI" id="CHEBI:15377"/>
        <dbReference type="ChEBI" id="CHEBI:15378"/>
        <dbReference type="ChEBI" id="CHEBI:30616"/>
        <dbReference type="ChEBI" id="CHEBI:43474"/>
        <dbReference type="ChEBI" id="CHEBI:456216"/>
    </reaction>
    <physiologicalReaction direction="left-to-right" evidence="11">
        <dbReference type="Rhea" id="RHEA:13066"/>
    </physiologicalReaction>
</comment>
<feature type="region of interest" description="Disordered" evidence="12">
    <location>
        <begin position="648"/>
        <end position="772"/>
    </location>
</feature>
<feature type="domain" description="AAA+ ATPase" evidence="13">
    <location>
        <begin position="387"/>
        <end position="544"/>
    </location>
</feature>
<keyword evidence="8" id="KW-1133">Transmembrane helix</keyword>
<evidence type="ECO:0000256" key="12">
    <source>
        <dbReference type="SAM" id="MobiDB-lite"/>
    </source>
</evidence>
<dbReference type="SMART" id="SM00382">
    <property type="entry name" value="AAA"/>
    <property type="match status" value="1"/>
</dbReference>
<gene>
    <name evidence="15" type="ORF">LX32DRAFT_650730</name>
</gene>
<dbReference type="PROSITE" id="PS00674">
    <property type="entry name" value="AAA"/>
    <property type="match status" value="1"/>
</dbReference>
<dbReference type="GO" id="GO:0016887">
    <property type="term" value="F:ATP hydrolysis activity"/>
    <property type="evidence" value="ECO:0007669"/>
    <property type="project" value="InterPro"/>
</dbReference>
<dbReference type="PANTHER" id="PTHR23070">
    <property type="entry name" value="BCS1 AAA-TYPE ATPASE"/>
    <property type="match status" value="1"/>
</dbReference>
<evidence type="ECO:0000256" key="3">
    <source>
        <dbReference type="ARBA" id="ARBA00022692"/>
    </source>
</evidence>
<dbReference type="InterPro" id="IPR057495">
    <property type="entry name" value="AAA_lid_BCS1"/>
</dbReference>
<feature type="compositionally biased region" description="Basic residues" evidence="12">
    <location>
        <begin position="691"/>
        <end position="705"/>
    </location>
</feature>
<dbReference type="Gene3D" id="3.40.50.300">
    <property type="entry name" value="P-loop containing nucleotide triphosphate hydrolases"/>
    <property type="match status" value="1"/>
</dbReference>
<dbReference type="EMBL" id="MU842840">
    <property type="protein sequence ID" value="KAK2031413.1"/>
    <property type="molecule type" value="Genomic_DNA"/>
</dbReference>
<evidence type="ECO:0000256" key="10">
    <source>
        <dbReference type="ARBA" id="ARBA00023136"/>
    </source>
</evidence>
<dbReference type="SUPFAM" id="SSF52540">
    <property type="entry name" value="P-loop containing nucleoside triphosphate hydrolases"/>
    <property type="match status" value="1"/>
</dbReference>
<dbReference type="InterPro" id="IPR003593">
    <property type="entry name" value="AAA+_ATPase"/>
</dbReference>
<dbReference type="GO" id="GO:0005524">
    <property type="term" value="F:ATP binding"/>
    <property type="evidence" value="ECO:0007669"/>
    <property type="project" value="UniProtKB-KW"/>
</dbReference>
<evidence type="ECO:0000313" key="15">
    <source>
        <dbReference type="EMBL" id="KAK2031413.1"/>
    </source>
</evidence>
<proteinExistence type="inferred from homology"/>
<organism evidence="15 16">
    <name type="scientific">Colletotrichum zoysiae</name>
    <dbReference type="NCBI Taxonomy" id="1216348"/>
    <lineage>
        <taxon>Eukaryota</taxon>
        <taxon>Fungi</taxon>
        <taxon>Dikarya</taxon>
        <taxon>Ascomycota</taxon>
        <taxon>Pezizomycotina</taxon>
        <taxon>Sordariomycetes</taxon>
        <taxon>Hypocreomycetidae</taxon>
        <taxon>Glomerellales</taxon>
        <taxon>Glomerellaceae</taxon>
        <taxon>Colletotrichum</taxon>
        <taxon>Colletotrichum graminicola species complex</taxon>
    </lineage>
</organism>
<dbReference type="InterPro" id="IPR027417">
    <property type="entry name" value="P-loop_NTPase"/>
</dbReference>
<dbReference type="SMART" id="SM01024">
    <property type="entry name" value="BCS1_N"/>
    <property type="match status" value="1"/>
</dbReference>
<evidence type="ECO:0000259" key="13">
    <source>
        <dbReference type="SMART" id="SM00382"/>
    </source>
</evidence>
<evidence type="ECO:0000256" key="1">
    <source>
        <dbReference type="ARBA" id="ARBA00004434"/>
    </source>
</evidence>
<feature type="compositionally biased region" description="Basic and acidic residues" evidence="12">
    <location>
        <begin position="648"/>
        <end position="690"/>
    </location>
</feature>